<reference evidence="2" key="1">
    <citation type="journal article" date="2019" name="Int. J. Syst. Evol. Microbiol.">
        <title>The Global Catalogue of Microorganisms (GCM) 10K type strain sequencing project: providing services to taxonomists for standard genome sequencing and annotation.</title>
        <authorList>
            <consortium name="The Broad Institute Genomics Platform"/>
            <consortium name="The Broad Institute Genome Sequencing Center for Infectious Disease"/>
            <person name="Wu L."/>
            <person name="Ma J."/>
        </authorList>
    </citation>
    <scope>NUCLEOTIDE SEQUENCE [LARGE SCALE GENOMIC DNA]</scope>
    <source>
        <strain evidence="2">IBRC-M 10490</strain>
    </source>
</reference>
<gene>
    <name evidence="1" type="ORF">ACFO5K_02700</name>
</gene>
<protein>
    <recommendedName>
        <fullName evidence="3">Ig-like domain-containing protein</fullName>
    </recommendedName>
</protein>
<proteinExistence type="predicted"/>
<evidence type="ECO:0000313" key="2">
    <source>
        <dbReference type="Proteomes" id="UP001595844"/>
    </source>
</evidence>
<organism evidence="1 2">
    <name type="scientific">Nocardia halotolerans</name>
    <dbReference type="NCBI Taxonomy" id="1755878"/>
    <lineage>
        <taxon>Bacteria</taxon>
        <taxon>Bacillati</taxon>
        <taxon>Actinomycetota</taxon>
        <taxon>Actinomycetes</taxon>
        <taxon>Mycobacteriales</taxon>
        <taxon>Nocardiaceae</taxon>
        <taxon>Nocardia</taxon>
    </lineage>
</organism>
<dbReference type="Proteomes" id="UP001595844">
    <property type="component" value="Unassembled WGS sequence"/>
</dbReference>
<accession>A0ABV8VD46</accession>
<keyword evidence="2" id="KW-1185">Reference proteome</keyword>
<name>A0ABV8VD46_9NOCA</name>
<dbReference type="EMBL" id="JBHSDL010000003">
    <property type="protein sequence ID" value="MFC4373000.1"/>
    <property type="molecule type" value="Genomic_DNA"/>
</dbReference>
<dbReference type="RefSeq" id="WP_378555523.1">
    <property type="nucleotide sequence ID" value="NZ_JBHSDL010000003.1"/>
</dbReference>
<sequence length="129" mass="14158">MDGKLVVRGGVISNLTLEQGKPHLRFLVMLFHRDSEDEGKPSPTMQVSLTNSTQPSLNSAPDPLFFGDALVDSYLISEFRLPDGFASEENAYYFRPLDLTTLPGGRSALVCRVMGSTRAVTLPLTIAWV</sequence>
<evidence type="ECO:0000313" key="1">
    <source>
        <dbReference type="EMBL" id="MFC4373000.1"/>
    </source>
</evidence>
<comment type="caution">
    <text evidence="1">The sequence shown here is derived from an EMBL/GenBank/DDBJ whole genome shotgun (WGS) entry which is preliminary data.</text>
</comment>
<evidence type="ECO:0008006" key="3">
    <source>
        <dbReference type="Google" id="ProtNLM"/>
    </source>
</evidence>